<gene>
    <name evidence="1" type="primary">USPL1_3</name>
    <name evidence="4" type="synonym">USPL1_0</name>
    <name evidence="3" type="synonym">USPL1_1</name>
    <name evidence="2" type="synonym">USPL1_2</name>
    <name evidence="3" type="ORF">CM83_84456</name>
    <name evidence="4" type="ORF">CM83_84457</name>
    <name evidence="1" type="ORF">CM83_84458</name>
    <name evidence="2" type="ORF">CM83_84459</name>
    <name evidence="6" type="ORF">g.66026</name>
    <name evidence="5" type="ORF">g.66029</name>
</gene>
<dbReference type="EMBL" id="GBHO01026035">
    <property type="protein sequence ID" value="JAG17569.1"/>
    <property type="molecule type" value="Transcribed_RNA"/>
</dbReference>
<reference evidence="1" key="2">
    <citation type="submission" date="2014-07" db="EMBL/GenBank/DDBJ databases">
        <authorList>
            <person name="Hull J."/>
        </authorList>
    </citation>
    <scope>NUCLEOTIDE SEQUENCE</scope>
</reference>
<evidence type="ECO:0000313" key="6">
    <source>
        <dbReference type="EMBL" id="JAQ10859.1"/>
    </source>
</evidence>
<dbReference type="EMBL" id="GDHC01010037">
    <property type="protein sequence ID" value="JAQ08592.1"/>
    <property type="molecule type" value="Transcribed_RNA"/>
</dbReference>
<sequence>MNTDGANFNMEFDGEELDSFLDKCTDSWTCPLCAEKGVTARVRLYQANDHQAIYFCETKNCVYPQTDDSDPVVVNRNLLEVPVDVPTLEKFGFPPTLLDEGEVTFKTLHELCLIHDAYKEYDDWARLEKELESLKNTLDKEFKNNEPFENFDVNPKCTPLRYLREMRPELVKYVKHFIPNIVDILELLKMNML</sequence>
<evidence type="ECO:0000313" key="1">
    <source>
        <dbReference type="EMBL" id="JAG17568.1"/>
    </source>
</evidence>
<protein>
    <submittedName>
        <fullName evidence="1">Ubiquitin-specific peptidase-like protein 1</fullName>
    </submittedName>
</protein>
<name>A0A0A9XFK8_LYGHE</name>
<dbReference type="EMBL" id="GBHO01019669">
    <property type="protein sequence ID" value="JAG23935.1"/>
    <property type="molecule type" value="Transcribed_RNA"/>
</dbReference>
<dbReference type="EMBL" id="GBHO01026034">
    <property type="protein sequence ID" value="JAG17570.1"/>
    <property type="molecule type" value="Transcribed_RNA"/>
</dbReference>
<dbReference type="EMBL" id="GDHC01007770">
    <property type="protein sequence ID" value="JAQ10859.1"/>
    <property type="molecule type" value="Transcribed_RNA"/>
</dbReference>
<evidence type="ECO:0000313" key="3">
    <source>
        <dbReference type="EMBL" id="JAG17570.1"/>
    </source>
</evidence>
<organism evidence="1">
    <name type="scientific">Lygus hesperus</name>
    <name type="common">Western plant bug</name>
    <dbReference type="NCBI Taxonomy" id="30085"/>
    <lineage>
        <taxon>Eukaryota</taxon>
        <taxon>Metazoa</taxon>
        <taxon>Ecdysozoa</taxon>
        <taxon>Arthropoda</taxon>
        <taxon>Hexapoda</taxon>
        <taxon>Insecta</taxon>
        <taxon>Pterygota</taxon>
        <taxon>Neoptera</taxon>
        <taxon>Paraneoptera</taxon>
        <taxon>Hemiptera</taxon>
        <taxon>Heteroptera</taxon>
        <taxon>Panheteroptera</taxon>
        <taxon>Cimicomorpha</taxon>
        <taxon>Miridae</taxon>
        <taxon>Mirini</taxon>
        <taxon>Lygus</taxon>
    </lineage>
</organism>
<proteinExistence type="predicted"/>
<dbReference type="EMBL" id="GBHO01026036">
    <property type="protein sequence ID" value="JAG17568.1"/>
    <property type="molecule type" value="Transcribed_RNA"/>
</dbReference>
<accession>A0A0A9XFK8</accession>
<reference evidence="5" key="3">
    <citation type="journal article" date="2016" name="Gigascience">
        <title>De novo construction of an expanded transcriptome assembly for the western tarnished plant bug, Lygus hesperus.</title>
        <authorList>
            <person name="Tassone E.E."/>
            <person name="Geib S.M."/>
            <person name="Hall B."/>
            <person name="Fabrick J.A."/>
            <person name="Brent C.S."/>
            <person name="Hull J.J."/>
        </authorList>
    </citation>
    <scope>NUCLEOTIDE SEQUENCE</scope>
</reference>
<evidence type="ECO:0000313" key="4">
    <source>
        <dbReference type="EMBL" id="JAG23935.1"/>
    </source>
</evidence>
<evidence type="ECO:0000313" key="2">
    <source>
        <dbReference type="EMBL" id="JAG17569.1"/>
    </source>
</evidence>
<evidence type="ECO:0000313" key="5">
    <source>
        <dbReference type="EMBL" id="JAQ08592.1"/>
    </source>
</evidence>
<reference evidence="1" key="1">
    <citation type="journal article" date="2014" name="PLoS ONE">
        <title>Transcriptome-Based Identification of ABC Transporters in the Western Tarnished Plant Bug Lygus hesperus.</title>
        <authorList>
            <person name="Hull J.J."/>
            <person name="Chaney K."/>
            <person name="Geib S.M."/>
            <person name="Fabrick J.A."/>
            <person name="Brent C.S."/>
            <person name="Walsh D."/>
            <person name="Lavine L.C."/>
        </authorList>
    </citation>
    <scope>NUCLEOTIDE SEQUENCE</scope>
</reference>
<dbReference type="AlphaFoldDB" id="A0A0A9XFK8"/>